<dbReference type="HAMAP" id="MF_01537">
    <property type="entry name" value="Nucleos_phosphorylase_PpnP"/>
    <property type="match status" value="1"/>
</dbReference>
<evidence type="ECO:0000256" key="2">
    <source>
        <dbReference type="ARBA" id="ARBA00022679"/>
    </source>
</evidence>
<keyword evidence="2 3" id="KW-0808">Transferase</keyword>
<dbReference type="EC" id="2.4.2.2" evidence="3"/>
<comment type="catalytic activity">
    <reaction evidence="3">
        <text>xanthosine + phosphate = alpha-D-ribose 1-phosphate + xanthine</text>
        <dbReference type="Rhea" id="RHEA:27638"/>
        <dbReference type="ChEBI" id="CHEBI:17712"/>
        <dbReference type="ChEBI" id="CHEBI:18107"/>
        <dbReference type="ChEBI" id="CHEBI:43474"/>
        <dbReference type="ChEBI" id="CHEBI:57720"/>
        <dbReference type="EC" id="2.4.2.1"/>
    </reaction>
</comment>
<dbReference type="InterPro" id="IPR009664">
    <property type="entry name" value="Ppnp"/>
</dbReference>
<dbReference type="PANTHER" id="PTHR36540">
    <property type="entry name" value="PYRIMIDINE/PURINE NUCLEOSIDE PHOSPHORYLASE"/>
    <property type="match status" value="1"/>
</dbReference>
<organism evidence="4 5">
    <name type="scientific">Plantibacter flavus</name>
    <dbReference type="NCBI Taxonomy" id="150123"/>
    <lineage>
        <taxon>Bacteria</taxon>
        <taxon>Bacillati</taxon>
        <taxon>Actinomycetota</taxon>
        <taxon>Actinomycetes</taxon>
        <taxon>Micrococcales</taxon>
        <taxon>Microbacteriaceae</taxon>
        <taxon>Plantibacter</taxon>
    </lineage>
</organism>
<comment type="catalytic activity">
    <reaction evidence="3">
        <text>guanosine + phosphate = alpha-D-ribose 1-phosphate + guanine</text>
        <dbReference type="Rhea" id="RHEA:13233"/>
        <dbReference type="ChEBI" id="CHEBI:16235"/>
        <dbReference type="ChEBI" id="CHEBI:16750"/>
        <dbReference type="ChEBI" id="CHEBI:43474"/>
        <dbReference type="ChEBI" id="CHEBI:57720"/>
        <dbReference type="EC" id="2.4.2.1"/>
    </reaction>
</comment>
<dbReference type="InterPro" id="IPR014710">
    <property type="entry name" value="RmlC-like_jellyroll"/>
</dbReference>
<comment type="catalytic activity">
    <reaction evidence="3">
        <text>adenosine + phosphate = alpha-D-ribose 1-phosphate + adenine</text>
        <dbReference type="Rhea" id="RHEA:27642"/>
        <dbReference type="ChEBI" id="CHEBI:16335"/>
        <dbReference type="ChEBI" id="CHEBI:16708"/>
        <dbReference type="ChEBI" id="CHEBI:43474"/>
        <dbReference type="ChEBI" id="CHEBI:57720"/>
        <dbReference type="EC" id="2.4.2.1"/>
    </reaction>
</comment>
<dbReference type="GO" id="GO:0009032">
    <property type="term" value="F:thymidine phosphorylase activity"/>
    <property type="evidence" value="ECO:0007669"/>
    <property type="project" value="RHEA"/>
</dbReference>
<dbReference type="Gene3D" id="2.60.120.10">
    <property type="entry name" value="Jelly Rolls"/>
    <property type="match status" value="1"/>
</dbReference>
<evidence type="ECO:0000313" key="4">
    <source>
        <dbReference type="EMBL" id="ROR82966.1"/>
    </source>
</evidence>
<comment type="catalytic activity">
    <reaction evidence="3">
        <text>uridine + phosphate = alpha-D-ribose 1-phosphate + uracil</text>
        <dbReference type="Rhea" id="RHEA:24388"/>
        <dbReference type="ChEBI" id="CHEBI:16704"/>
        <dbReference type="ChEBI" id="CHEBI:17568"/>
        <dbReference type="ChEBI" id="CHEBI:43474"/>
        <dbReference type="ChEBI" id="CHEBI:57720"/>
        <dbReference type="EC" id="2.4.2.2"/>
    </reaction>
</comment>
<comment type="catalytic activity">
    <reaction evidence="3">
        <text>a purine D-ribonucleoside + phosphate = a purine nucleobase + alpha-D-ribose 1-phosphate</text>
        <dbReference type="Rhea" id="RHEA:19805"/>
        <dbReference type="ChEBI" id="CHEBI:26386"/>
        <dbReference type="ChEBI" id="CHEBI:43474"/>
        <dbReference type="ChEBI" id="CHEBI:57720"/>
        <dbReference type="ChEBI" id="CHEBI:142355"/>
        <dbReference type="EC" id="2.4.2.1"/>
    </reaction>
</comment>
<comment type="catalytic activity">
    <reaction evidence="3">
        <text>cytidine + phosphate = cytosine + alpha-D-ribose 1-phosphate</text>
        <dbReference type="Rhea" id="RHEA:52540"/>
        <dbReference type="ChEBI" id="CHEBI:16040"/>
        <dbReference type="ChEBI" id="CHEBI:17562"/>
        <dbReference type="ChEBI" id="CHEBI:43474"/>
        <dbReference type="ChEBI" id="CHEBI:57720"/>
        <dbReference type="EC" id="2.4.2.2"/>
    </reaction>
</comment>
<dbReference type="PANTHER" id="PTHR36540:SF1">
    <property type="entry name" value="PYRIMIDINE_PURINE NUCLEOSIDE PHOSPHORYLASE"/>
    <property type="match status" value="1"/>
</dbReference>
<dbReference type="GO" id="GO:0005829">
    <property type="term" value="C:cytosol"/>
    <property type="evidence" value="ECO:0007669"/>
    <property type="project" value="TreeGrafter"/>
</dbReference>
<comment type="catalytic activity">
    <reaction evidence="3">
        <text>inosine + phosphate = alpha-D-ribose 1-phosphate + hypoxanthine</text>
        <dbReference type="Rhea" id="RHEA:27646"/>
        <dbReference type="ChEBI" id="CHEBI:17368"/>
        <dbReference type="ChEBI" id="CHEBI:17596"/>
        <dbReference type="ChEBI" id="CHEBI:43474"/>
        <dbReference type="ChEBI" id="CHEBI:57720"/>
        <dbReference type="EC" id="2.4.2.1"/>
    </reaction>
</comment>
<proteinExistence type="inferred from homology"/>
<dbReference type="InterPro" id="IPR011051">
    <property type="entry name" value="RmlC_Cupin_sf"/>
</dbReference>
<protein>
    <recommendedName>
        <fullName evidence="3">Pyrimidine/purine nucleoside phosphorylase</fullName>
        <ecNumber evidence="3">2.4.2.1</ecNumber>
        <ecNumber evidence="3">2.4.2.2</ecNumber>
    </recommendedName>
    <alternativeName>
        <fullName evidence="3">Adenosine phosphorylase</fullName>
    </alternativeName>
    <alternativeName>
        <fullName evidence="3">Cytidine phosphorylase</fullName>
    </alternativeName>
    <alternativeName>
        <fullName evidence="3">Guanosine phosphorylase</fullName>
    </alternativeName>
    <alternativeName>
        <fullName evidence="3">Inosine phosphorylase</fullName>
    </alternativeName>
    <alternativeName>
        <fullName evidence="3">Thymidine phosphorylase</fullName>
    </alternativeName>
    <alternativeName>
        <fullName evidence="3">Uridine phosphorylase</fullName>
    </alternativeName>
    <alternativeName>
        <fullName evidence="3">Xanthosine phosphorylase</fullName>
    </alternativeName>
</protein>
<dbReference type="AlphaFoldDB" id="A0A3N2C642"/>
<dbReference type="EC" id="2.4.2.1" evidence="3"/>
<gene>
    <name evidence="3" type="primary">ppnP</name>
    <name evidence="4" type="ORF">EDD42_3068</name>
</gene>
<dbReference type="EMBL" id="RKHL01000001">
    <property type="protein sequence ID" value="ROR82966.1"/>
    <property type="molecule type" value="Genomic_DNA"/>
</dbReference>
<dbReference type="SUPFAM" id="SSF51182">
    <property type="entry name" value="RmlC-like cupins"/>
    <property type="match status" value="1"/>
</dbReference>
<keyword evidence="5" id="KW-1185">Reference proteome</keyword>
<comment type="caution">
    <text evidence="4">The sequence shown here is derived from an EMBL/GenBank/DDBJ whole genome shotgun (WGS) entry which is preliminary data.</text>
</comment>
<evidence type="ECO:0000313" key="5">
    <source>
        <dbReference type="Proteomes" id="UP000266915"/>
    </source>
</evidence>
<name>A0A3N2C642_9MICO</name>
<comment type="function">
    <text evidence="3">Catalyzes the phosphorolysis of diverse nucleosides, yielding D-ribose 1-phosphate and the respective free bases. Can use uridine, adenosine, guanosine, cytidine, thymidine, inosine and xanthosine as substrates. Also catalyzes the reverse reactions.</text>
</comment>
<dbReference type="Proteomes" id="UP000266915">
    <property type="component" value="Unassembled WGS sequence"/>
</dbReference>
<accession>A0A3N2C642</accession>
<dbReference type="GO" id="GO:0004731">
    <property type="term" value="F:purine-nucleoside phosphorylase activity"/>
    <property type="evidence" value="ECO:0007669"/>
    <property type="project" value="UniProtKB-UniRule"/>
</dbReference>
<comment type="similarity">
    <text evidence="3">Belongs to the nucleoside phosphorylase PpnP family.</text>
</comment>
<evidence type="ECO:0000256" key="1">
    <source>
        <dbReference type="ARBA" id="ARBA00022676"/>
    </source>
</evidence>
<keyword evidence="1 3" id="KW-0328">Glycosyltransferase</keyword>
<evidence type="ECO:0000256" key="3">
    <source>
        <dbReference type="HAMAP-Rule" id="MF_01537"/>
    </source>
</evidence>
<dbReference type="FunFam" id="2.60.120.10:FF:000016">
    <property type="entry name" value="Pyrimidine/purine nucleoside phosphorylase"/>
    <property type="match status" value="1"/>
</dbReference>
<reference evidence="4 5" key="1">
    <citation type="submission" date="2018-11" db="EMBL/GenBank/DDBJ databases">
        <title>Sequencing the genomes of 1000 actinobacteria strains.</title>
        <authorList>
            <person name="Klenk H.-P."/>
        </authorList>
    </citation>
    <scope>NUCLEOTIDE SEQUENCE [LARGE SCALE GENOMIC DNA]</scope>
    <source>
        <strain evidence="4 5">DSM 14012</strain>
    </source>
</reference>
<dbReference type="Pfam" id="PF06865">
    <property type="entry name" value="Ppnp"/>
    <property type="match status" value="1"/>
</dbReference>
<dbReference type="GO" id="GO:0047975">
    <property type="term" value="F:guanosine phosphorylase activity"/>
    <property type="evidence" value="ECO:0007669"/>
    <property type="project" value="RHEA"/>
</dbReference>
<dbReference type="GO" id="GO:0004850">
    <property type="term" value="F:uridine phosphorylase activity"/>
    <property type="evidence" value="ECO:0007669"/>
    <property type="project" value="RHEA"/>
</dbReference>
<sequence>MKAGSAAAVPDHDERPLMLTSNEYFDGNVKSIGFTTNEPGAESASVGVMEPGEYTFTTGKAEEMSVISGKLRVLLPNTSAWQDFGPDAQFSVPGSSSFQVEVEVTTAYLCRYLNI</sequence>
<comment type="catalytic activity">
    <reaction evidence="3">
        <text>thymidine + phosphate = 2-deoxy-alpha-D-ribose 1-phosphate + thymine</text>
        <dbReference type="Rhea" id="RHEA:16037"/>
        <dbReference type="ChEBI" id="CHEBI:17748"/>
        <dbReference type="ChEBI" id="CHEBI:17821"/>
        <dbReference type="ChEBI" id="CHEBI:43474"/>
        <dbReference type="ChEBI" id="CHEBI:57259"/>
        <dbReference type="EC" id="2.4.2.2"/>
    </reaction>
</comment>
<dbReference type="CDD" id="cd20296">
    <property type="entry name" value="cupin_PpnP-like"/>
    <property type="match status" value="1"/>
</dbReference>